<name>A0ABV2JR88_9GAMM</name>
<protein>
    <submittedName>
        <fullName evidence="2">Uncharacterized protein</fullName>
    </submittedName>
</protein>
<gene>
    <name evidence="2" type="ORF">ABIC75_000015</name>
</gene>
<reference evidence="2 3" key="1">
    <citation type="submission" date="2024-06" db="EMBL/GenBank/DDBJ databases">
        <title>Sorghum-associated microbial communities from plants grown in Nebraska, USA.</title>
        <authorList>
            <person name="Schachtman D."/>
        </authorList>
    </citation>
    <scope>NUCLEOTIDE SEQUENCE [LARGE SCALE GENOMIC DNA]</scope>
    <source>
        <strain evidence="2 3">1073</strain>
    </source>
</reference>
<sequence length="107" mass="11013">MNKKYMMLAGVTALLTVSAAFATSDNNKTIQQVGVQYNGPGYVVFNEPLSVSCQYGLVYIPDVSTASGKAMLAVLLSAQAAGKPISRLDYTQAADGTCSAAIIAAGS</sequence>
<comment type="caution">
    <text evidence="2">The sequence shown here is derived from an EMBL/GenBank/DDBJ whole genome shotgun (WGS) entry which is preliminary data.</text>
</comment>
<dbReference type="RefSeq" id="WP_354011825.1">
    <property type="nucleotide sequence ID" value="NZ_JBEPMU010000001.1"/>
</dbReference>
<dbReference type="Proteomes" id="UP001549184">
    <property type="component" value="Unassembled WGS sequence"/>
</dbReference>
<evidence type="ECO:0000256" key="1">
    <source>
        <dbReference type="SAM" id="SignalP"/>
    </source>
</evidence>
<proteinExistence type="predicted"/>
<accession>A0ABV2JR88</accession>
<evidence type="ECO:0000313" key="2">
    <source>
        <dbReference type="EMBL" id="MET3650313.1"/>
    </source>
</evidence>
<organism evidence="2 3">
    <name type="scientific">Dyella japonica</name>
    <dbReference type="NCBI Taxonomy" id="231455"/>
    <lineage>
        <taxon>Bacteria</taxon>
        <taxon>Pseudomonadati</taxon>
        <taxon>Pseudomonadota</taxon>
        <taxon>Gammaproteobacteria</taxon>
        <taxon>Lysobacterales</taxon>
        <taxon>Rhodanobacteraceae</taxon>
        <taxon>Dyella</taxon>
    </lineage>
</organism>
<feature type="chain" id="PRO_5046436071" evidence="1">
    <location>
        <begin position="23"/>
        <end position="107"/>
    </location>
</feature>
<keyword evidence="1" id="KW-0732">Signal</keyword>
<keyword evidence="3" id="KW-1185">Reference proteome</keyword>
<dbReference type="EMBL" id="JBEPMU010000001">
    <property type="protein sequence ID" value="MET3650313.1"/>
    <property type="molecule type" value="Genomic_DNA"/>
</dbReference>
<evidence type="ECO:0000313" key="3">
    <source>
        <dbReference type="Proteomes" id="UP001549184"/>
    </source>
</evidence>
<feature type="signal peptide" evidence="1">
    <location>
        <begin position="1"/>
        <end position="22"/>
    </location>
</feature>